<gene>
    <name evidence="1" type="ORF">SAMN02744040_00076</name>
</gene>
<organism evidence="1 2">
    <name type="scientific">Tepidibacter thalassicus DSM 15285</name>
    <dbReference type="NCBI Taxonomy" id="1123350"/>
    <lineage>
        <taxon>Bacteria</taxon>
        <taxon>Bacillati</taxon>
        <taxon>Bacillota</taxon>
        <taxon>Clostridia</taxon>
        <taxon>Peptostreptococcales</taxon>
        <taxon>Peptostreptococcaceae</taxon>
        <taxon>Tepidibacter</taxon>
    </lineage>
</organism>
<sequence>MLQDKSILKQKKIDAEEFVKILSKLSEEDKEKIFYMVKGIELVSNSKKMLMAAGI</sequence>
<dbReference type="STRING" id="1123350.SAMN02744040_00076"/>
<name>A0A1M5NKH0_9FIRM</name>
<dbReference type="Proteomes" id="UP000242520">
    <property type="component" value="Unassembled WGS sequence"/>
</dbReference>
<reference evidence="2" key="1">
    <citation type="submission" date="2016-11" db="EMBL/GenBank/DDBJ databases">
        <authorList>
            <person name="Varghese N."/>
            <person name="Submissions S."/>
        </authorList>
    </citation>
    <scope>NUCLEOTIDE SEQUENCE [LARGE SCALE GENOMIC DNA]</scope>
    <source>
        <strain evidence="2">DSM 15285</strain>
    </source>
</reference>
<proteinExistence type="predicted"/>
<evidence type="ECO:0000313" key="1">
    <source>
        <dbReference type="EMBL" id="SHG89689.1"/>
    </source>
</evidence>
<dbReference type="AlphaFoldDB" id="A0A1M5NKH0"/>
<evidence type="ECO:0000313" key="2">
    <source>
        <dbReference type="Proteomes" id="UP000242520"/>
    </source>
</evidence>
<dbReference type="RefSeq" id="WP_178137404.1">
    <property type="nucleotide sequence ID" value="NZ_FQXH01000005.1"/>
</dbReference>
<protein>
    <submittedName>
        <fullName evidence="1">Uncharacterized protein</fullName>
    </submittedName>
</protein>
<accession>A0A1M5NKH0</accession>
<dbReference type="EMBL" id="FQXH01000005">
    <property type="protein sequence ID" value="SHG89689.1"/>
    <property type="molecule type" value="Genomic_DNA"/>
</dbReference>
<keyword evidence="2" id="KW-1185">Reference proteome</keyword>